<dbReference type="Proteomes" id="UP001381693">
    <property type="component" value="Unassembled WGS sequence"/>
</dbReference>
<proteinExistence type="predicted"/>
<feature type="region of interest" description="Disordered" evidence="1">
    <location>
        <begin position="224"/>
        <end position="266"/>
    </location>
</feature>
<evidence type="ECO:0000256" key="1">
    <source>
        <dbReference type="SAM" id="MobiDB-lite"/>
    </source>
</evidence>
<organism evidence="2 3">
    <name type="scientific">Halocaridina rubra</name>
    <name type="common">Hawaiian red shrimp</name>
    <dbReference type="NCBI Taxonomy" id="373956"/>
    <lineage>
        <taxon>Eukaryota</taxon>
        <taxon>Metazoa</taxon>
        <taxon>Ecdysozoa</taxon>
        <taxon>Arthropoda</taxon>
        <taxon>Crustacea</taxon>
        <taxon>Multicrustacea</taxon>
        <taxon>Malacostraca</taxon>
        <taxon>Eumalacostraca</taxon>
        <taxon>Eucarida</taxon>
        <taxon>Decapoda</taxon>
        <taxon>Pleocyemata</taxon>
        <taxon>Caridea</taxon>
        <taxon>Atyoidea</taxon>
        <taxon>Atyidae</taxon>
        <taxon>Halocaridina</taxon>
    </lineage>
</organism>
<gene>
    <name evidence="2" type="ORF">SK128_013160</name>
</gene>
<feature type="compositionally biased region" description="Polar residues" evidence="1">
    <location>
        <begin position="227"/>
        <end position="243"/>
    </location>
</feature>
<feature type="compositionally biased region" description="Polar residues" evidence="1">
    <location>
        <begin position="67"/>
        <end position="87"/>
    </location>
</feature>
<dbReference type="AlphaFoldDB" id="A0AAN8WBF9"/>
<keyword evidence="3" id="KW-1185">Reference proteome</keyword>
<accession>A0AAN8WBF9</accession>
<protein>
    <submittedName>
        <fullName evidence="2">Uncharacterized protein</fullName>
    </submittedName>
</protein>
<evidence type="ECO:0000313" key="3">
    <source>
        <dbReference type="Proteomes" id="UP001381693"/>
    </source>
</evidence>
<feature type="compositionally biased region" description="Polar residues" evidence="1">
    <location>
        <begin position="143"/>
        <end position="155"/>
    </location>
</feature>
<name>A0AAN8WBF9_HALRR</name>
<dbReference type="EMBL" id="JAXCGZ010022735">
    <property type="protein sequence ID" value="KAK7025574.1"/>
    <property type="molecule type" value="Genomic_DNA"/>
</dbReference>
<reference evidence="2 3" key="1">
    <citation type="submission" date="2023-11" db="EMBL/GenBank/DDBJ databases">
        <title>Halocaridina rubra genome assembly.</title>
        <authorList>
            <person name="Smith C."/>
        </authorList>
    </citation>
    <scope>NUCLEOTIDE SEQUENCE [LARGE SCALE GENOMIC DNA]</scope>
    <source>
        <strain evidence="2">EP-1</strain>
        <tissue evidence="2">Whole</tissue>
    </source>
</reference>
<feature type="compositionally biased region" description="Basic residues" evidence="1">
    <location>
        <begin position="244"/>
        <end position="261"/>
    </location>
</feature>
<comment type="caution">
    <text evidence="2">The sequence shown here is derived from an EMBL/GenBank/DDBJ whole genome shotgun (WGS) entry which is preliminary data.</text>
</comment>
<evidence type="ECO:0000313" key="2">
    <source>
        <dbReference type="EMBL" id="KAK7025574.1"/>
    </source>
</evidence>
<feature type="compositionally biased region" description="Low complexity" evidence="1">
    <location>
        <begin position="191"/>
        <end position="204"/>
    </location>
</feature>
<feature type="region of interest" description="Disordered" evidence="1">
    <location>
        <begin position="67"/>
        <end position="204"/>
    </location>
</feature>
<sequence length="379" mass="41871">MRVLSPRLGFIVTLSFTRSNSNFKYAFESEVKIFREVHEQNLSVYRIFILLQLLKLCQYCRGTSKMSNADASSDKNVSCTVNDNQQPIGGRHSGSDSALDSGHSCCEEASLQGERGRSSHSSESSGKYSLRESVASGADCEPAQSNPQSIAQSPVSPGEVFNDDKDIPGPSGNNDLLRPMQSLSRPRKVSKGSNSSDRGSVSSVSSITAVLQARLGRSISLKVRGSRNASESLNACSVTGSSNKQHRRAVSLRLPRSHKRGRDADTNLPTIYVEDSPKAKQRENREFTRKSSLRRALSLLSMNSLVRQDSTNHQKQQKPVQKILRQPRRRHNTVRGLSGMAIDDANQPVLQRAGTLYYPTATSLRRSYAARRTYSDSQY</sequence>